<protein>
    <recommendedName>
        <fullName evidence="3">RNase H type-1 domain-containing protein</fullName>
    </recommendedName>
</protein>
<comment type="caution">
    <text evidence="1">The sequence shown here is derived from an EMBL/GenBank/DDBJ whole genome shotgun (WGS) entry which is preliminary data.</text>
</comment>
<gene>
    <name evidence="1" type="ORF">RhiirA5_427329</name>
</gene>
<evidence type="ECO:0000313" key="1">
    <source>
        <dbReference type="EMBL" id="PKC01040.1"/>
    </source>
</evidence>
<dbReference type="EMBL" id="LLXJ01001713">
    <property type="protein sequence ID" value="PKC01040.1"/>
    <property type="molecule type" value="Genomic_DNA"/>
</dbReference>
<dbReference type="Proteomes" id="UP000232722">
    <property type="component" value="Unassembled WGS sequence"/>
</dbReference>
<evidence type="ECO:0000313" key="2">
    <source>
        <dbReference type="Proteomes" id="UP000232722"/>
    </source>
</evidence>
<organism evidence="1 2">
    <name type="scientific">Rhizophagus irregularis</name>
    <dbReference type="NCBI Taxonomy" id="588596"/>
    <lineage>
        <taxon>Eukaryota</taxon>
        <taxon>Fungi</taxon>
        <taxon>Fungi incertae sedis</taxon>
        <taxon>Mucoromycota</taxon>
        <taxon>Glomeromycotina</taxon>
        <taxon>Glomeromycetes</taxon>
        <taxon>Glomerales</taxon>
        <taxon>Glomeraceae</taxon>
        <taxon>Rhizophagus</taxon>
    </lineage>
</organism>
<reference evidence="1 2" key="2">
    <citation type="submission" date="2017-09" db="EMBL/GenBank/DDBJ databases">
        <title>Extensive intraspecific genome diversity in a model arbuscular mycorrhizal fungus.</title>
        <authorList>
            <person name="Chen E.C."/>
            <person name="Morin E."/>
            <person name="Beaudet D."/>
            <person name="Noel J."/>
            <person name="Ndikumana S."/>
            <person name="Charron P."/>
            <person name="St-Onge C."/>
            <person name="Giorgi J."/>
            <person name="Grigoriev I.V."/>
            <person name="Roux C."/>
            <person name="Martin F.M."/>
            <person name="Corradi N."/>
        </authorList>
    </citation>
    <scope>NUCLEOTIDE SEQUENCE [LARGE SCALE GENOMIC DNA]</scope>
    <source>
        <strain evidence="1 2">A5</strain>
    </source>
</reference>
<dbReference type="AlphaFoldDB" id="A0A2N0P2J3"/>
<proteinExistence type="predicted"/>
<accession>A0A2N0P2J3</accession>
<name>A0A2N0P2J3_9GLOM</name>
<evidence type="ECO:0008006" key="3">
    <source>
        <dbReference type="Google" id="ProtNLM"/>
    </source>
</evidence>
<reference evidence="1 2" key="1">
    <citation type="submission" date="2016-04" db="EMBL/GenBank/DDBJ databases">
        <title>Genome analyses suggest a sexual origin of heterokaryosis in a supposedly ancient asexual fungus.</title>
        <authorList>
            <person name="Ropars J."/>
            <person name="Sedzielewska K."/>
            <person name="Noel J."/>
            <person name="Charron P."/>
            <person name="Farinelli L."/>
            <person name="Marton T."/>
            <person name="Kruger M."/>
            <person name="Pelin A."/>
            <person name="Brachmann A."/>
            <person name="Corradi N."/>
        </authorList>
    </citation>
    <scope>NUCLEOTIDE SEQUENCE [LARGE SCALE GENOMIC DNA]</scope>
    <source>
        <strain evidence="1 2">A5</strain>
    </source>
</reference>
<sequence length="97" mass="10887">MSTVWIALDDDGLILESSSTNIPNTYSSALRSEVAALLFVDKPFLPKLLCQSNHLLWLFIWNLLHTNNLSVVFSKVSAHKEDLLNNHVQVKIKANIA</sequence>